<keyword evidence="2" id="KW-0443">Lipid metabolism</keyword>
<comment type="caution">
    <text evidence="3">Lacks conserved residue(s) required for the propagation of feature annotation.</text>
</comment>
<dbReference type="CDD" id="cd07199">
    <property type="entry name" value="Pat17_PNPLA8_PNPLA9_like"/>
    <property type="match status" value="1"/>
</dbReference>
<dbReference type="PANTHER" id="PTHR32176:SF92">
    <property type="entry name" value="XYLOSE ISOMERASE"/>
    <property type="match status" value="1"/>
</dbReference>
<reference evidence="5 6" key="1">
    <citation type="submission" date="2015-08" db="EMBL/GenBank/DDBJ databases">
        <title>Complete genome sequence of Sulfurifustis variabilis.</title>
        <authorList>
            <person name="Miura A."/>
            <person name="Kojima H."/>
            <person name="Fukui M."/>
        </authorList>
    </citation>
    <scope>NUCLEOTIDE SEQUENCE [LARGE SCALE GENOMIC DNA]</scope>
    <source>
        <strain evidence="6">skN76</strain>
    </source>
</reference>
<comment type="similarity">
    <text evidence="1">Belongs to the patatin family.</text>
</comment>
<dbReference type="Gene3D" id="3.40.1090.10">
    <property type="entry name" value="Cytosolic phospholipase A2 catalytic domain"/>
    <property type="match status" value="1"/>
</dbReference>
<dbReference type="Proteomes" id="UP000218899">
    <property type="component" value="Chromosome"/>
</dbReference>
<organism evidence="5 6">
    <name type="scientific">Sulfurifustis variabilis</name>
    <dbReference type="NCBI Taxonomy" id="1675686"/>
    <lineage>
        <taxon>Bacteria</taxon>
        <taxon>Pseudomonadati</taxon>
        <taxon>Pseudomonadota</taxon>
        <taxon>Gammaproteobacteria</taxon>
        <taxon>Acidiferrobacterales</taxon>
        <taxon>Acidiferrobacteraceae</taxon>
        <taxon>Sulfurifustis</taxon>
    </lineage>
</organism>
<sequence length="193" mass="21227">MAFRVLSIDGGGMRGIYTAAYLDALDRAFSQRRGLEHGLDIGRAFNLIVGTSTGAIIGCGLAKGVSPAQMVGVYKTHGPSIFPKRMPSRASWDLVSQLATRPKYLEQGDIALRRALKDVLQDTTLRQTWEERRIALAVPAVNMSSYRSWVFKTPHDPDTNHRDDHYTLVEVCLASSAAPLFRSLAAIKQPNAD</sequence>
<dbReference type="PANTHER" id="PTHR32176">
    <property type="entry name" value="XYLOSE ISOMERASE"/>
    <property type="match status" value="1"/>
</dbReference>
<dbReference type="GO" id="GO:0006629">
    <property type="term" value="P:lipid metabolic process"/>
    <property type="evidence" value="ECO:0007669"/>
    <property type="project" value="UniProtKB-KW"/>
</dbReference>
<dbReference type="SUPFAM" id="SSF52151">
    <property type="entry name" value="FabD/lysophospholipase-like"/>
    <property type="match status" value="1"/>
</dbReference>
<dbReference type="AlphaFoldDB" id="A0A1B4V7U1"/>
<feature type="short sequence motif" description="GXSXG" evidence="3">
    <location>
        <begin position="50"/>
        <end position="54"/>
    </location>
</feature>
<dbReference type="KEGG" id="sva:SVA_3040"/>
<evidence type="ECO:0000313" key="6">
    <source>
        <dbReference type="Proteomes" id="UP000218899"/>
    </source>
</evidence>
<evidence type="ECO:0000256" key="1">
    <source>
        <dbReference type="ARBA" id="ARBA00010240"/>
    </source>
</evidence>
<protein>
    <submittedName>
        <fullName evidence="5">Patatin</fullName>
    </submittedName>
</protein>
<gene>
    <name evidence="5" type="ORF">SVA_3040</name>
</gene>
<feature type="domain" description="PNPLA" evidence="4">
    <location>
        <begin position="6"/>
        <end position="193"/>
    </location>
</feature>
<evidence type="ECO:0000259" key="4">
    <source>
        <dbReference type="PROSITE" id="PS51635"/>
    </source>
</evidence>
<accession>A0A1B4V7U1</accession>
<feature type="short sequence motif" description="GXGXXG" evidence="3">
    <location>
        <begin position="10"/>
        <end position="15"/>
    </location>
</feature>
<name>A0A1B4V7U1_9GAMM</name>
<evidence type="ECO:0000256" key="3">
    <source>
        <dbReference type="PROSITE-ProRule" id="PRU01161"/>
    </source>
</evidence>
<evidence type="ECO:0000313" key="5">
    <source>
        <dbReference type="EMBL" id="BAU49588.1"/>
    </source>
</evidence>
<proteinExistence type="inferred from homology"/>
<dbReference type="InterPro" id="IPR002641">
    <property type="entry name" value="PNPLA_dom"/>
</dbReference>
<dbReference type="Pfam" id="PF01734">
    <property type="entry name" value="Patatin"/>
    <property type="match status" value="1"/>
</dbReference>
<dbReference type="InterPro" id="IPR016035">
    <property type="entry name" value="Acyl_Trfase/lysoPLipase"/>
</dbReference>
<dbReference type="PROSITE" id="PS51635">
    <property type="entry name" value="PNPLA"/>
    <property type="match status" value="1"/>
</dbReference>
<keyword evidence="6" id="KW-1185">Reference proteome</keyword>
<dbReference type="EMBL" id="AP014936">
    <property type="protein sequence ID" value="BAU49588.1"/>
    <property type="molecule type" value="Genomic_DNA"/>
</dbReference>
<evidence type="ECO:0000256" key="2">
    <source>
        <dbReference type="ARBA" id="ARBA00023098"/>
    </source>
</evidence>